<dbReference type="InterPro" id="IPR006638">
    <property type="entry name" value="Elp3/MiaA/NifB-like_rSAM"/>
</dbReference>
<comment type="cofactor">
    <cofactor evidence="1">
        <name>[4Fe-4S] cluster</name>
        <dbReference type="ChEBI" id="CHEBI:49883"/>
    </cofactor>
</comment>
<reference evidence="7 8" key="1">
    <citation type="journal article" date="1998" name="Nature">
        <title>The complete genome of the hyperthermophilic bacterium Aquifex aeolicus.</title>
        <authorList>
            <person name="Deckert G."/>
            <person name="Warren P.V."/>
            <person name="Gaasterland T."/>
            <person name="Young W.G."/>
            <person name="Lenox A.L."/>
            <person name="Graham D.E."/>
            <person name="Overbeek R."/>
            <person name="Snead M.A."/>
            <person name="Keller M."/>
            <person name="Aujay M."/>
            <person name="Huber R."/>
            <person name="Feldman R.A."/>
            <person name="Short J.M."/>
            <person name="Olson G.J."/>
            <person name="Swanson R.V."/>
        </authorList>
    </citation>
    <scope>NUCLEOTIDE SEQUENCE [LARGE SCALE GENOMIC DNA]</scope>
    <source>
        <strain evidence="7 8">VF5</strain>
    </source>
</reference>
<sequence>MNKLVLEKLTEQKESPEYMQISWAAAMTLGLIPGQFYRDTKLSCINTLLTYPSGCHATCAYCGLQKAREIEYSKKNFIRVEWPTVKTDEIIERTKQVGHAERLCISQITHPRAIRDTKYILEKVHRELGDKIFISILLNATGHTYEDLEDYKRLGAETLTVALDAATPELFEKLRGRPMNSPHRWETYWKVLEWCADIMGDGHVGAHLIVGLGETEEEMVRTIQRVRDLGGRTHLFSFWPEEGSLMEKEKPCPAPQYRRVQMARYLIDNGLARYEDMKFNEKGQIIDWGVSKEVFEEIFWSGRPFMTAGCRGKTTEVACNRPFGDCSVSDIKSYPFRPNKNDLKRIRKQMFDYEMETHYPDILNPSSFRYAH</sequence>
<dbReference type="Gene3D" id="3.20.20.70">
    <property type="entry name" value="Aldolase class I"/>
    <property type="match status" value="1"/>
</dbReference>
<dbReference type="STRING" id="224324.aq_1958"/>
<dbReference type="AlphaFoldDB" id="O67770"/>
<protein>
    <recommendedName>
        <fullName evidence="6">Radical SAM core domain-containing protein</fullName>
    </recommendedName>
</protein>
<dbReference type="Pfam" id="PF04055">
    <property type="entry name" value="Radical_SAM"/>
    <property type="match status" value="1"/>
</dbReference>
<keyword evidence="2" id="KW-0949">S-adenosyl-L-methionine</keyword>
<dbReference type="OrthoDB" id="5495221at2"/>
<dbReference type="InterPro" id="IPR007197">
    <property type="entry name" value="rSAM"/>
</dbReference>
<evidence type="ECO:0000313" key="7">
    <source>
        <dbReference type="EMBL" id="AAC07741.1"/>
    </source>
</evidence>
<dbReference type="eggNOG" id="COG2516">
    <property type="taxonomic scope" value="Bacteria"/>
</dbReference>
<dbReference type="GO" id="GO:0003824">
    <property type="term" value="F:catalytic activity"/>
    <property type="evidence" value="ECO:0007669"/>
    <property type="project" value="InterPro"/>
</dbReference>
<keyword evidence="5" id="KW-0411">Iron-sulfur</keyword>
<organism evidence="7 8">
    <name type="scientific">Aquifex aeolicus (strain VF5)</name>
    <dbReference type="NCBI Taxonomy" id="224324"/>
    <lineage>
        <taxon>Bacteria</taxon>
        <taxon>Pseudomonadati</taxon>
        <taxon>Aquificota</taxon>
        <taxon>Aquificia</taxon>
        <taxon>Aquificales</taxon>
        <taxon>Aquificaceae</taxon>
        <taxon>Aquifex</taxon>
    </lineage>
</organism>
<keyword evidence="4" id="KW-0408">Iron</keyword>
<dbReference type="InterPro" id="IPR013785">
    <property type="entry name" value="Aldolase_TIM"/>
</dbReference>
<dbReference type="GO" id="GO:0046872">
    <property type="term" value="F:metal ion binding"/>
    <property type="evidence" value="ECO:0007669"/>
    <property type="project" value="UniProtKB-KW"/>
</dbReference>
<dbReference type="GO" id="GO:0051536">
    <property type="term" value="F:iron-sulfur cluster binding"/>
    <property type="evidence" value="ECO:0007669"/>
    <property type="project" value="UniProtKB-KW"/>
</dbReference>
<keyword evidence="8" id="KW-1185">Reference proteome</keyword>
<evidence type="ECO:0000259" key="6">
    <source>
        <dbReference type="PROSITE" id="PS51918"/>
    </source>
</evidence>
<dbReference type="SMART" id="SM00729">
    <property type="entry name" value="Elp3"/>
    <property type="match status" value="1"/>
</dbReference>
<dbReference type="EMBL" id="AE000657">
    <property type="protein sequence ID" value="AAC07741.1"/>
    <property type="molecule type" value="Genomic_DNA"/>
</dbReference>
<proteinExistence type="predicted"/>
<dbReference type="KEGG" id="aae:aq_1958"/>
<dbReference type="RefSeq" id="WP_010881275.1">
    <property type="nucleotide sequence ID" value="NC_000918.1"/>
</dbReference>
<evidence type="ECO:0000313" key="8">
    <source>
        <dbReference type="Proteomes" id="UP000000798"/>
    </source>
</evidence>
<feature type="domain" description="Radical SAM core" evidence="6">
    <location>
        <begin position="37"/>
        <end position="276"/>
    </location>
</feature>
<dbReference type="CDD" id="cd01335">
    <property type="entry name" value="Radical_SAM"/>
    <property type="match status" value="1"/>
</dbReference>
<evidence type="ECO:0000256" key="4">
    <source>
        <dbReference type="ARBA" id="ARBA00023004"/>
    </source>
</evidence>
<dbReference type="PROSITE" id="PS51918">
    <property type="entry name" value="RADICAL_SAM"/>
    <property type="match status" value="1"/>
</dbReference>
<dbReference type="SUPFAM" id="SSF102114">
    <property type="entry name" value="Radical SAM enzymes"/>
    <property type="match status" value="1"/>
</dbReference>
<dbReference type="SFLD" id="SFLDG01098">
    <property type="entry name" value="Uncharacterised_Radical_SAM_Su"/>
    <property type="match status" value="1"/>
</dbReference>
<evidence type="ECO:0000256" key="5">
    <source>
        <dbReference type="ARBA" id="ARBA00023014"/>
    </source>
</evidence>
<evidence type="ECO:0000256" key="3">
    <source>
        <dbReference type="ARBA" id="ARBA00022723"/>
    </source>
</evidence>
<evidence type="ECO:0000256" key="2">
    <source>
        <dbReference type="ARBA" id="ARBA00022691"/>
    </source>
</evidence>
<dbReference type="HOGENOM" id="CLU_054041_0_0_0"/>
<accession>O67770</accession>
<dbReference type="SFLD" id="SFLDS00029">
    <property type="entry name" value="Radical_SAM"/>
    <property type="match status" value="1"/>
</dbReference>
<dbReference type="EnsemblBacteria" id="AAC07741">
    <property type="protein sequence ID" value="AAC07741"/>
    <property type="gene ID" value="aq_1958"/>
</dbReference>
<evidence type="ECO:0000256" key="1">
    <source>
        <dbReference type="ARBA" id="ARBA00001966"/>
    </source>
</evidence>
<dbReference type="InParanoid" id="O67770"/>
<gene>
    <name evidence="7" type="ordered locus">aq_1958</name>
</gene>
<dbReference type="PATRIC" id="fig|224324.8.peg.1509"/>
<name>O67770_AQUAE</name>
<dbReference type="InterPro" id="IPR058240">
    <property type="entry name" value="rSAM_sf"/>
</dbReference>
<dbReference type="PIR" id="F70467">
    <property type="entry name" value="F70467"/>
</dbReference>
<dbReference type="Proteomes" id="UP000000798">
    <property type="component" value="Chromosome"/>
</dbReference>
<keyword evidence="3" id="KW-0479">Metal-binding</keyword>